<dbReference type="GeneID" id="89335799"/>
<evidence type="ECO:0000256" key="3">
    <source>
        <dbReference type="ARBA" id="ARBA00022729"/>
    </source>
</evidence>
<dbReference type="PANTHER" id="PTHR30024">
    <property type="entry name" value="ALIPHATIC SULFONATES-BINDING PROTEIN-RELATED"/>
    <property type="match status" value="1"/>
</dbReference>
<reference evidence="5 6" key="1">
    <citation type="submission" date="2024-02" db="EMBL/GenBank/DDBJ databases">
        <title>STSV induces naive adaptation in Sulfolobus.</title>
        <authorList>
            <person name="Xiang X."/>
            <person name="Song M."/>
        </authorList>
    </citation>
    <scope>NUCLEOTIDE SEQUENCE [LARGE SCALE GENOMIC DNA]</scope>
    <source>
        <strain evidence="5 6">RT2</strain>
    </source>
</reference>
<evidence type="ECO:0000256" key="2">
    <source>
        <dbReference type="ARBA" id="ARBA00010742"/>
    </source>
</evidence>
<dbReference type="Proteomes" id="UP001432202">
    <property type="component" value="Chromosome"/>
</dbReference>
<dbReference type="SUPFAM" id="SSF53850">
    <property type="entry name" value="Periplasmic binding protein-like II"/>
    <property type="match status" value="1"/>
</dbReference>
<dbReference type="Gene3D" id="3.40.190.10">
    <property type="entry name" value="Periplasmic binding protein-like II"/>
    <property type="match status" value="2"/>
</dbReference>
<dbReference type="PANTHER" id="PTHR30024:SF47">
    <property type="entry name" value="TAURINE-BINDING PERIPLASMIC PROTEIN"/>
    <property type="match status" value="1"/>
</dbReference>
<evidence type="ECO:0000313" key="6">
    <source>
        <dbReference type="Proteomes" id="UP001432202"/>
    </source>
</evidence>
<name>A0AAX4L1V2_9CREN</name>
<organism evidence="5 6">
    <name type="scientific">Sulfolobus tengchongensis</name>
    <dbReference type="NCBI Taxonomy" id="207809"/>
    <lineage>
        <taxon>Archaea</taxon>
        <taxon>Thermoproteota</taxon>
        <taxon>Thermoprotei</taxon>
        <taxon>Sulfolobales</taxon>
        <taxon>Sulfolobaceae</taxon>
        <taxon>Sulfolobus</taxon>
    </lineage>
</organism>
<evidence type="ECO:0000313" key="5">
    <source>
        <dbReference type="EMBL" id="WWQ61154.1"/>
    </source>
</evidence>
<protein>
    <submittedName>
        <fullName evidence="5">PhnD/SsuA/transferrin family substrate-binding protein</fullName>
    </submittedName>
</protein>
<sequence>MISAKVRKAISRALAVIIAVIVIIVAIGAGLGYYYTNVSNASNSFIPITIGTVDFHEHAYLAPLLNGTLSGAFKKYLPFVSFQLFPAGSAAVIHAMESGSVQMGIVVEDNAVTAIAEGAPIVIVATFEPTPINFAIVVNAKSPYYNVSQLEGKSFASSGPGSFDDIVMHILFNEEHWGNNYTEVYVGSVPAQLAAVLTGKVAATAVAPLVEPQVLNTSEFRVVDYIPESWPLWVVVATKSFVQQHPAEVRKVLQVLFMLNTYFDENINNSTYYFMINNYKFTPSLATLFLKTDYYSTNGEIYPGGIQLELQFLQETHVINVTTVPPLSDFYTTEFAPIAPMDITYYNGSILG</sequence>
<comment type="similarity">
    <text evidence="2">Belongs to the bacterial solute-binding protein SsuA/TauA family.</text>
</comment>
<gene>
    <name evidence="5" type="ORF">V6M85_03485</name>
</gene>
<accession>A0AAX4L1V2</accession>
<dbReference type="EMBL" id="CP146016">
    <property type="protein sequence ID" value="WWQ61154.1"/>
    <property type="molecule type" value="Genomic_DNA"/>
</dbReference>
<dbReference type="RefSeq" id="WP_338603027.1">
    <property type="nucleotide sequence ID" value="NZ_CP146016.1"/>
</dbReference>
<evidence type="ECO:0000256" key="1">
    <source>
        <dbReference type="ARBA" id="ARBA00004418"/>
    </source>
</evidence>
<keyword evidence="3" id="KW-0732">Signal</keyword>
<dbReference type="AlphaFoldDB" id="A0AAX4L1V2"/>
<feature type="transmembrane region" description="Helical" evidence="4">
    <location>
        <begin position="12"/>
        <end position="35"/>
    </location>
</feature>
<keyword evidence="4" id="KW-0472">Membrane</keyword>
<dbReference type="Pfam" id="PF12974">
    <property type="entry name" value="Phosphonate-bd"/>
    <property type="match status" value="1"/>
</dbReference>
<dbReference type="GO" id="GO:0042597">
    <property type="term" value="C:periplasmic space"/>
    <property type="evidence" value="ECO:0007669"/>
    <property type="project" value="UniProtKB-SubCell"/>
</dbReference>
<proteinExistence type="inferred from homology"/>
<comment type="subcellular location">
    <subcellularLocation>
        <location evidence="1">Periplasm</location>
    </subcellularLocation>
</comment>
<keyword evidence="4" id="KW-0812">Transmembrane</keyword>
<keyword evidence="4" id="KW-1133">Transmembrane helix</keyword>
<evidence type="ECO:0000256" key="4">
    <source>
        <dbReference type="SAM" id="Phobius"/>
    </source>
</evidence>
<keyword evidence="6" id="KW-1185">Reference proteome</keyword>